<evidence type="ECO:0000256" key="1">
    <source>
        <dbReference type="ARBA" id="ARBA00004429"/>
    </source>
</evidence>
<dbReference type="GO" id="GO:0005886">
    <property type="term" value="C:plasma membrane"/>
    <property type="evidence" value="ECO:0007669"/>
    <property type="project" value="UniProtKB-SubCell"/>
</dbReference>
<accession>A0A428LGD7</accession>
<reference evidence="12 13" key="1">
    <citation type="submission" date="2018-12" db="EMBL/GenBank/DDBJ databases">
        <title>The Genome Submission of two Enterobacter spp. strains.</title>
        <authorList>
            <person name="Wu W."/>
            <person name="Wei L."/>
            <person name="Feng Y."/>
            <person name="Zong Z."/>
        </authorList>
    </citation>
    <scope>NUCLEOTIDE SEQUENCE [LARGE SCALE GENOMIC DNA]</scope>
    <source>
        <strain evidence="12 13">WCHEHu045002</strain>
    </source>
</reference>
<evidence type="ECO:0000256" key="10">
    <source>
        <dbReference type="ARBA" id="ARBA00026027"/>
    </source>
</evidence>
<dbReference type="InterPro" id="IPR008873">
    <property type="entry name" value="TraA"/>
</dbReference>
<evidence type="ECO:0000256" key="11">
    <source>
        <dbReference type="SAM" id="Phobius"/>
    </source>
</evidence>
<keyword evidence="8" id="KW-0184">Conjugation</keyword>
<keyword evidence="11" id="KW-0812">Transmembrane</keyword>
<protein>
    <recommendedName>
        <fullName evidence="4">Pilin</fullName>
    </recommendedName>
</protein>
<comment type="caution">
    <text evidence="12">The sequence shown here is derived from an EMBL/GenBank/DDBJ whole genome shotgun (WGS) entry which is preliminary data.</text>
</comment>
<keyword evidence="7" id="KW-0964">Secreted</keyword>
<keyword evidence="9 11" id="KW-0472">Membrane</keyword>
<evidence type="ECO:0000256" key="7">
    <source>
        <dbReference type="ARBA" id="ARBA00022525"/>
    </source>
</evidence>
<dbReference type="Proteomes" id="UP000276389">
    <property type="component" value="Unassembled WGS sequence"/>
</dbReference>
<evidence type="ECO:0000256" key="3">
    <source>
        <dbReference type="ARBA" id="ARBA00009586"/>
    </source>
</evidence>
<name>A0A428LGD7_9ENTR</name>
<evidence type="ECO:0000256" key="8">
    <source>
        <dbReference type="ARBA" id="ARBA00022971"/>
    </source>
</evidence>
<evidence type="ECO:0000256" key="9">
    <source>
        <dbReference type="ARBA" id="ARBA00023136"/>
    </source>
</evidence>
<dbReference type="GO" id="GO:0005576">
    <property type="term" value="C:extracellular region"/>
    <property type="evidence" value="ECO:0007669"/>
    <property type="project" value="UniProtKB-SubCell"/>
</dbReference>
<dbReference type="EMBL" id="RWHU01000012">
    <property type="protein sequence ID" value="RSK63062.1"/>
    <property type="molecule type" value="Genomic_DNA"/>
</dbReference>
<organism evidence="12 13">
    <name type="scientific">Enterobacter huaxiensis</name>
    <dbReference type="NCBI Taxonomy" id="2494702"/>
    <lineage>
        <taxon>Bacteria</taxon>
        <taxon>Pseudomonadati</taxon>
        <taxon>Pseudomonadota</taxon>
        <taxon>Gammaproteobacteria</taxon>
        <taxon>Enterobacterales</taxon>
        <taxon>Enterobacteriaceae</taxon>
        <taxon>Enterobacter</taxon>
    </lineage>
</organism>
<comment type="subcellular location">
    <subcellularLocation>
        <location evidence="1">Cell inner membrane</location>
        <topology evidence="1">Multi-pass membrane protein</topology>
    </subcellularLocation>
    <subcellularLocation>
        <location evidence="2">Secreted</location>
    </subcellularLocation>
</comment>
<evidence type="ECO:0000256" key="4">
    <source>
        <dbReference type="ARBA" id="ARBA00018586"/>
    </source>
</evidence>
<comment type="similarity">
    <text evidence="3">Belongs to the TraA family.</text>
</comment>
<evidence type="ECO:0000256" key="2">
    <source>
        <dbReference type="ARBA" id="ARBA00004613"/>
    </source>
</evidence>
<proteinExistence type="inferred from homology"/>
<dbReference type="Pfam" id="PF05513">
    <property type="entry name" value="TraA"/>
    <property type="match status" value="1"/>
</dbReference>
<evidence type="ECO:0000313" key="13">
    <source>
        <dbReference type="Proteomes" id="UP000276389"/>
    </source>
</evidence>
<keyword evidence="11" id="KW-1133">Transmembrane helix</keyword>
<evidence type="ECO:0000256" key="5">
    <source>
        <dbReference type="ARBA" id="ARBA00022475"/>
    </source>
</evidence>
<sequence>MTDVSVMNDVTPAPAKKKFSKLGFLKALKTALPVAAVAAFFPETVLASSSGSDLMASGDSTVKGTFGKDSSVVKWVILAEVLVGAVMYMTTKNLKFLAGFAILSVFITVGMAVAGY</sequence>
<evidence type="ECO:0000313" key="12">
    <source>
        <dbReference type="EMBL" id="RSK63062.1"/>
    </source>
</evidence>
<gene>
    <name evidence="12" type="primary">traA</name>
    <name evidence="12" type="ORF">EJE24_22110</name>
</gene>
<keyword evidence="5" id="KW-1003">Cell membrane</keyword>
<dbReference type="NCBIfam" id="NF010294">
    <property type="entry name" value="PRK13734.1"/>
    <property type="match status" value="1"/>
</dbReference>
<dbReference type="AlphaFoldDB" id="A0A428LGD7"/>
<keyword evidence="6" id="KW-0997">Cell inner membrane</keyword>
<dbReference type="NCBIfam" id="TIGR02758">
    <property type="entry name" value="TraA_TIGR"/>
    <property type="match status" value="1"/>
</dbReference>
<feature type="transmembrane region" description="Helical" evidence="11">
    <location>
        <begin position="96"/>
        <end position="115"/>
    </location>
</feature>
<evidence type="ECO:0000256" key="6">
    <source>
        <dbReference type="ARBA" id="ARBA00022519"/>
    </source>
</evidence>
<comment type="subunit">
    <text evidence="10">Monomer. Interacts with itself to form filaments; also interacts with TraQ.</text>
</comment>